<sequence length="142" mass="15569">MRPINQITITGRAGHDAEHRATASGKDVMNVRIAHTRSRFNKETKQWEDQNTTWWNVSLWDKNAAAIAREIPKGTNLLVTGRAEMREYQRNDGSTGVSLDLLAEHVAVAPDARPKGVVGGWEENQAAGVVSGPWGGEGQPPF</sequence>
<protein>
    <recommendedName>
        <fullName evidence="3">Single-stranded DNA-binding protein</fullName>
    </recommendedName>
</protein>
<gene>
    <name evidence="4" type="ORF">JOF33_002027</name>
</gene>
<evidence type="ECO:0000313" key="4">
    <source>
        <dbReference type="EMBL" id="MBP2333328.1"/>
    </source>
</evidence>
<accession>A0ABS4U9X1</accession>
<dbReference type="Gene3D" id="2.40.50.140">
    <property type="entry name" value="Nucleic acid-binding proteins"/>
    <property type="match status" value="1"/>
</dbReference>
<name>A0ABS4U9X1_9CORY</name>
<comment type="caution">
    <text evidence="4">The sequence shown here is derived from an EMBL/GenBank/DDBJ whole genome shotgun (WGS) entry which is preliminary data.</text>
</comment>
<keyword evidence="1 2" id="KW-0238">DNA-binding</keyword>
<dbReference type="SUPFAM" id="SSF50249">
    <property type="entry name" value="Nucleic acid-binding proteins"/>
    <property type="match status" value="1"/>
</dbReference>
<dbReference type="RefSeq" id="WP_209653984.1">
    <property type="nucleotide sequence ID" value="NZ_CP047357.1"/>
</dbReference>
<organism evidence="4 5">
    <name type="scientific">Corynebacterium freneyi</name>
    <dbReference type="NCBI Taxonomy" id="134034"/>
    <lineage>
        <taxon>Bacteria</taxon>
        <taxon>Bacillati</taxon>
        <taxon>Actinomycetota</taxon>
        <taxon>Actinomycetes</taxon>
        <taxon>Mycobacteriales</taxon>
        <taxon>Corynebacteriaceae</taxon>
        <taxon>Corynebacterium</taxon>
    </lineage>
</organism>
<dbReference type="Proteomes" id="UP001519305">
    <property type="component" value="Unassembled WGS sequence"/>
</dbReference>
<evidence type="ECO:0000256" key="3">
    <source>
        <dbReference type="RuleBase" id="RU000524"/>
    </source>
</evidence>
<evidence type="ECO:0000313" key="5">
    <source>
        <dbReference type="Proteomes" id="UP001519305"/>
    </source>
</evidence>
<reference evidence="4 5" key="1">
    <citation type="submission" date="2021-03" db="EMBL/GenBank/DDBJ databases">
        <title>Sequencing the genomes of 1000 actinobacteria strains.</title>
        <authorList>
            <person name="Klenk H.-P."/>
        </authorList>
    </citation>
    <scope>NUCLEOTIDE SEQUENCE [LARGE SCALE GENOMIC DNA]</scope>
    <source>
        <strain evidence="4 5">DSM 44506</strain>
    </source>
</reference>
<dbReference type="EMBL" id="JAGINY010000001">
    <property type="protein sequence ID" value="MBP2333328.1"/>
    <property type="molecule type" value="Genomic_DNA"/>
</dbReference>
<evidence type="ECO:0000256" key="1">
    <source>
        <dbReference type="ARBA" id="ARBA00023125"/>
    </source>
</evidence>
<proteinExistence type="predicted"/>
<dbReference type="Pfam" id="PF00436">
    <property type="entry name" value="SSB"/>
    <property type="match status" value="1"/>
</dbReference>
<dbReference type="InterPro" id="IPR012340">
    <property type="entry name" value="NA-bd_OB-fold"/>
</dbReference>
<dbReference type="GO" id="GO:0003677">
    <property type="term" value="F:DNA binding"/>
    <property type="evidence" value="ECO:0007669"/>
    <property type="project" value="UniProtKB-KW"/>
</dbReference>
<dbReference type="PANTHER" id="PTHR10302:SF0">
    <property type="entry name" value="SINGLE-STRANDED DNA-BINDING PROTEIN, MITOCHONDRIAL"/>
    <property type="match status" value="1"/>
</dbReference>
<dbReference type="InterPro" id="IPR011344">
    <property type="entry name" value="ssDNA-bd"/>
</dbReference>
<evidence type="ECO:0000256" key="2">
    <source>
        <dbReference type="PROSITE-ProRule" id="PRU00252"/>
    </source>
</evidence>
<dbReference type="NCBIfam" id="TIGR00621">
    <property type="entry name" value="ssb"/>
    <property type="match status" value="1"/>
</dbReference>
<dbReference type="CDD" id="cd04496">
    <property type="entry name" value="SSB_OBF"/>
    <property type="match status" value="1"/>
</dbReference>
<keyword evidence="5" id="KW-1185">Reference proteome</keyword>
<dbReference type="InterPro" id="IPR000424">
    <property type="entry name" value="Primosome_PriB/ssb"/>
</dbReference>
<dbReference type="PANTHER" id="PTHR10302">
    <property type="entry name" value="SINGLE-STRANDED DNA-BINDING PROTEIN"/>
    <property type="match status" value="1"/>
</dbReference>
<dbReference type="PROSITE" id="PS50935">
    <property type="entry name" value="SSB"/>
    <property type="match status" value="1"/>
</dbReference>